<dbReference type="GO" id="GO:0008168">
    <property type="term" value="F:methyltransferase activity"/>
    <property type="evidence" value="ECO:0007669"/>
    <property type="project" value="UniProtKB-KW"/>
</dbReference>
<dbReference type="RefSeq" id="WP_187223958.1">
    <property type="nucleotide sequence ID" value="NZ_JABVED010000021.1"/>
</dbReference>
<dbReference type="SUPFAM" id="SSF53335">
    <property type="entry name" value="S-adenosyl-L-methionine-dependent methyltransferases"/>
    <property type="match status" value="1"/>
</dbReference>
<reference evidence="2 3" key="1">
    <citation type="submission" date="2020-06" db="EMBL/GenBank/DDBJ databases">
        <title>Actinokineospora xiongansis sp. nov., isolated from soil of Baiyangdian.</title>
        <authorList>
            <person name="Zhang X."/>
        </authorList>
    </citation>
    <scope>NUCLEOTIDE SEQUENCE [LARGE SCALE GENOMIC DNA]</scope>
    <source>
        <strain evidence="2 3">HBU206404</strain>
    </source>
</reference>
<dbReference type="Proteomes" id="UP000734823">
    <property type="component" value="Unassembled WGS sequence"/>
</dbReference>
<evidence type="ECO:0000313" key="3">
    <source>
        <dbReference type="Proteomes" id="UP000734823"/>
    </source>
</evidence>
<protein>
    <submittedName>
        <fullName evidence="2">Class I SAM-dependent methyltransferase</fullName>
    </submittedName>
</protein>
<keyword evidence="2" id="KW-0808">Transferase</keyword>
<dbReference type="Gene3D" id="3.40.50.150">
    <property type="entry name" value="Vaccinia Virus protein VP39"/>
    <property type="match status" value="1"/>
</dbReference>
<name>A0ABR7LDZ0_9PSEU</name>
<evidence type="ECO:0000313" key="2">
    <source>
        <dbReference type="EMBL" id="MBC6450875.1"/>
    </source>
</evidence>
<dbReference type="CDD" id="cd02440">
    <property type="entry name" value="AdoMet_MTases"/>
    <property type="match status" value="1"/>
</dbReference>
<evidence type="ECO:0000259" key="1">
    <source>
        <dbReference type="Pfam" id="PF13649"/>
    </source>
</evidence>
<gene>
    <name evidence="2" type="ORF">GPZ80_27310</name>
</gene>
<dbReference type="InterPro" id="IPR029063">
    <property type="entry name" value="SAM-dependent_MTases_sf"/>
</dbReference>
<comment type="caution">
    <text evidence="2">The sequence shown here is derived from an EMBL/GenBank/DDBJ whole genome shotgun (WGS) entry which is preliminary data.</text>
</comment>
<organism evidence="2 3">
    <name type="scientific">Actinokineospora xionganensis</name>
    <dbReference type="NCBI Taxonomy" id="2684470"/>
    <lineage>
        <taxon>Bacteria</taxon>
        <taxon>Bacillati</taxon>
        <taxon>Actinomycetota</taxon>
        <taxon>Actinomycetes</taxon>
        <taxon>Pseudonocardiales</taxon>
        <taxon>Pseudonocardiaceae</taxon>
        <taxon>Actinokineospora</taxon>
    </lineage>
</organism>
<dbReference type="PANTHER" id="PTHR42912">
    <property type="entry name" value="METHYLTRANSFERASE"/>
    <property type="match status" value="1"/>
</dbReference>
<dbReference type="Pfam" id="PF13649">
    <property type="entry name" value="Methyltransf_25"/>
    <property type="match status" value="1"/>
</dbReference>
<dbReference type="InterPro" id="IPR041698">
    <property type="entry name" value="Methyltransf_25"/>
</dbReference>
<dbReference type="InterPro" id="IPR050508">
    <property type="entry name" value="Methyltransf_Superfamily"/>
</dbReference>
<accession>A0ABR7LDZ0</accession>
<keyword evidence="3" id="KW-1185">Reference proteome</keyword>
<keyword evidence="2" id="KW-0489">Methyltransferase</keyword>
<proteinExistence type="predicted"/>
<dbReference type="EMBL" id="JABVED010000021">
    <property type="protein sequence ID" value="MBC6450875.1"/>
    <property type="molecule type" value="Genomic_DNA"/>
</dbReference>
<dbReference type="GO" id="GO:0032259">
    <property type="term" value="P:methylation"/>
    <property type="evidence" value="ECO:0007669"/>
    <property type="project" value="UniProtKB-KW"/>
</dbReference>
<sequence>MSDAARTRRSYDLVAERYAAELGDELRHKPLDRALLDAFAEVAGGPVADLGCGPAHVAAYLAGRGVPVVGMDLSPAMCAAAAKSGIPASAADLIALPIRSHALNGLICLYAVIHLDTDHRAAAYAEFARVLSPGGHALIAFHTSDADLPTGGARHLDAWWGHDVDLTFHFLDPAAETDALAAAGLTVVARLDRAPHGHEHASNRCYLLLRRSPTD</sequence>
<feature type="domain" description="Methyltransferase" evidence="1">
    <location>
        <begin position="47"/>
        <end position="135"/>
    </location>
</feature>